<dbReference type="PIRSF" id="PIRSF004532">
    <property type="entry name" value="GlpX"/>
    <property type="match status" value="1"/>
</dbReference>
<evidence type="ECO:0000256" key="2">
    <source>
        <dbReference type="ARBA" id="ARBA00008989"/>
    </source>
</evidence>
<comment type="catalytic activity">
    <reaction evidence="1">
        <text>beta-D-fructose 1,6-bisphosphate + H2O = beta-D-fructose 6-phosphate + phosphate</text>
        <dbReference type="Rhea" id="RHEA:11064"/>
        <dbReference type="ChEBI" id="CHEBI:15377"/>
        <dbReference type="ChEBI" id="CHEBI:32966"/>
        <dbReference type="ChEBI" id="CHEBI:43474"/>
        <dbReference type="ChEBI" id="CHEBI:57634"/>
        <dbReference type="EC" id="3.1.3.11"/>
    </reaction>
</comment>
<proteinExistence type="inferred from homology"/>
<name>A0A7V2ATG7_UNCEI</name>
<keyword evidence="5" id="KW-0464">Manganese</keyword>
<dbReference type="Gene3D" id="3.40.190.90">
    <property type="match status" value="1"/>
</dbReference>
<keyword evidence="6 7" id="KW-0119">Carbohydrate metabolism</keyword>
<dbReference type="EMBL" id="DSEC01000052">
    <property type="protein sequence ID" value="HER42960.1"/>
    <property type="molecule type" value="Genomic_DNA"/>
</dbReference>
<gene>
    <name evidence="8" type="primary">glpX</name>
    <name evidence="8" type="ORF">ENO08_00685</name>
</gene>
<protein>
    <recommendedName>
        <fullName evidence="7">Fructose-1,6-bisphosphatase</fullName>
    </recommendedName>
</protein>
<keyword evidence="3" id="KW-0479">Metal-binding</keyword>
<dbReference type="PANTHER" id="PTHR30447">
    <property type="entry name" value="FRUCTOSE-1,6-BISPHOSPHATASE CLASS 2"/>
    <property type="match status" value="1"/>
</dbReference>
<evidence type="ECO:0000256" key="4">
    <source>
        <dbReference type="ARBA" id="ARBA00022801"/>
    </source>
</evidence>
<dbReference type="Pfam" id="PF03320">
    <property type="entry name" value="FBPase_glpX"/>
    <property type="match status" value="1"/>
</dbReference>
<comment type="similarity">
    <text evidence="2 7">Belongs to the FBPase class 2 family.</text>
</comment>
<dbReference type="GO" id="GO:0030388">
    <property type="term" value="P:fructose 1,6-bisphosphate metabolic process"/>
    <property type="evidence" value="ECO:0007669"/>
    <property type="project" value="TreeGrafter"/>
</dbReference>
<reference evidence="8" key="1">
    <citation type="journal article" date="2020" name="mSystems">
        <title>Genome- and Community-Level Interaction Insights into Carbon Utilization and Element Cycling Functions of Hydrothermarchaeota in Hydrothermal Sediment.</title>
        <authorList>
            <person name="Zhou Z."/>
            <person name="Liu Y."/>
            <person name="Xu W."/>
            <person name="Pan J."/>
            <person name="Luo Z.H."/>
            <person name="Li M."/>
        </authorList>
    </citation>
    <scope>NUCLEOTIDE SEQUENCE [LARGE SCALE GENOMIC DNA]</scope>
    <source>
        <strain evidence="8">SpSt-1233</strain>
    </source>
</reference>
<evidence type="ECO:0000256" key="7">
    <source>
        <dbReference type="PIRNR" id="PIRNR004532"/>
    </source>
</evidence>
<evidence type="ECO:0000256" key="1">
    <source>
        <dbReference type="ARBA" id="ARBA00001273"/>
    </source>
</evidence>
<dbReference type="AlphaFoldDB" id="A0A7V2ATG7"/>
<dbReference type="GO" id="GO:0042132">
    <property type="term" value="F:fructose 1,6-bisphosphate 1-phosphatase activity"/>
    <property type="evidence" value="ECO:0007669"/>
    <property type="project" value="UniProtKB-EC"/>
</dbReference>
<accession>A0A7V2ATG7</accession>
<keyword evidence="4 8" id="KW-0378">Hydrolase</keyword>
<evidence type="ECO:0000313" key="8">
    <source>
        <dbReference type="EMBL" id="HER42960.1"/>
    </source>
</evidence>
<comment type="caution">
    <text evidence="8">The sequence shown here is derived from an EMBL/GenBank/DDBJ whole genome shotgun (WGS) entry which is preliminary data.</text>
</comment>
<dbReference type="GO" id="GO:0005829">
    <property type="term" value="C:cytosol"/>
    <property type="evidence" value="ECO:0007669"/>
    <property type="project" value="TreeGrafter"/>
</dbReference>
<dbReference type="PANTHER" id="PTHR30447:SF0">
    <property type="entry name" value="FRUCTOSE-1,6-BISPHOSPHATASE 1 CLASS 2-RELATED"/>
    <property type="match status" value="1"/>
</dbReference>
<sequence length="315" mass="33242">MDRNLALELVRVTEAAALASARFFGKGDPAAADRAAVSAMELAIRGVNINGGIVIGEDRISEASRLCSGDSVGAAGKLEVDVALDCLECAGSLANGQPNAISAIAIGQKNSFKSFMELYMRKIAVGPEAADRIDLNASTFDNLVRIAEAKRTYVENLTVSILERPRHRRLIDEVRAAGARIELIKDGDLAAAIAAALPGTGVDVMMGIGGSKQGIIAAAALACIQGGFQAQLLPEADIDIEKLPEESRRIYSVDDLIGSSNVMFAATGVSHSDFIEGVIFRPGGAVTNSVVFRGKSGTIRYLKTEHFFDKAPDYT</sequence>
<organism evidence="8">
    <name type="scientific">Eiseniibacteriota bacterium</name>
    <dbReference type="NCBI Taxonomy" id="2212470"/>
    <lineage>
        <taxon>Bacteria</taxon>
        <taxon>Candidatus Eiseniibacteriota</taxon>
    </lineage>
</organism>
<evidence type="ECO:0000256" key="3">
    <source>
        <dbReference type="ARBA" id="ARBA00022723"/>
    </source>
</evidence>
<dbReference type="NCBIfam" id="TIGR00330">
    <property type="entry name" value="glpX"/>
    <property type="match status" value="1"/>
</dbReference>
<dbReference type="GO" id="GO:0006094">
    <property type="term" value="P:gluconeogenesis"/>
    <property type="evidence" value="ECO:0007669"/>
    <property type="project" value="InterPro"/>
</dbReference>
<dbReference type="Proteomes" id="UP000886069">
    <property type="component" value="Unassembled WGS sequence"/>
</dbReference>
<dbReference type="Gene3D" id="3.30.540.10">
    <property type="entry name" value="Fructose-1,6-Bisphosphatase, subunit A, domain 1"/>
    <property type="match status" value="1"/>
</dbReference>
<dbReference type="SUPFAM" id="SSF56655">
    <property type="entry name" value="Carbohydrate phosphatase"/>
    <property type="match status" value="1"/>
</dbReference>
<dbReference type="GO" id="GO:0006071">
    <property type="term" value="P:glycerol metabolic process"/>
    <property type="evidence" value="ECO:0007669"/>
    <property type="project" value="InterPro"/>
</dbReference>
<dbReference type="GO" id="GO:0046872">
    <property type="term" value="F:metal ion binding"/>
    <property type="evidence" value="ECO:0007669"/>
    <property type="project" value="UniProtKB-KW"/>
</dbReference>
<evidence type="ECO:0000256" key="5">
    <source>
        <dbReference type="ARBA" id="ARBA00023211"/>
    </source>
</evidence>
<dbReference type="InterPro" id="IPR004464">
    <property type="entry name" value="FBPase_class-2/SBPase"/>
</dbReference>
<evidence type="ECO:0000256" key="6">
    <source>
        <dbReference type="ARBA" id="ARBA00023277"/>
    </source>
</evidence>